<dbReference type="Pfam" id="PF20684">
    <property type="entry name" value="Fung_rhodopsin"/>
    <property type="match status" value="1"/>
</dbReference>
<keyword evidence="2 7" id="KW-0812">Transmembrane</keyword>
<feature type="region of interest" description="Disordered" evidence="6">
    <location>
        <begin position="431"/>
        <end position="452"/>
    </location>
</feature>
<feature type="compositionally biased region" description="Basic and acidic residues" evidence="6">
    <location>
        <begin position="372"/>
        <end position="383"/>
    </location>
</feature>
<organism evidence="9 10">
    <name type="scientific">Microdochium trichocladiopsis</name>
    <dbReference type="NCBI Taxonomy" id="1682393"/>
    <lineage>
        <taxon>Eukaryota</taxon>
        <taxon>Fungi</taxon>
        <taxon>Dikarya</taxon>
        <taxon>Ascomycota</taxon>
        <taxon>Pezizomycotina</taxon>
        <taxon>Sordariomycetes</taxon>
        <taxon>Xylariomycetidae</taxon>
        <taxon>Xylariales</taxon>
        <taxon>Microdochiaceae</taxon>
        <taxon>Microdochium</taxon>
    </lineage>
</organism>
<accession>A0A9P8YJK7</accession>
<evidence type="ECO:0000256" key="7">
    <source>
        <dbReference type="SAM" id="Phobius"/>
    </source>
</evidence>
<dbReference type="PANTHER" id="PTHR33048:SF47">
    <property type="entry name" value="INTEGRAL MEMBRANE PROTEIN-RELATED"/>
    <property type="match status" value="1"/>
</dbReference>
<sequence>MGNSLTEPDLWTTIDTLQDPQPEWNKPSFIIAITAISLGIATICITFRLYTRLRLVRSPGWDDFFVTMYLMTGIMAGVALCISTKFGNGEHLLDLVFEPERLRRFLKTFYVCNAGITMSMTIIKLSLLFQYLRLFERGWIRIACIITLVAVAAVGLAYTVLSWVPCWPISDYWDFDYFTGDKNCWGFASNNHDQFYYTYLSWNILNLVGDLVILCLPLPMFFDPKTTHKTKWGLIGLVAMGAIANCLCIWRLVETVYNRAGTYPKFDPPWNAPIIMVLGILEVNLGSVCASVPIFWPVLTAQIGRVFVTHEISITHTNRNSLPQREVSWDSSECGSDLEKPASPTSPYSRTGSVSAVPPWGFRSVRANSEGDASRMARGRDDSVSSSLSTMLAELEKGGDAQQLQHYGDRYIMGQVNPLMDNHEYSVEAGAVSLSSGSRKGSRSSRKQSASQ</sequence>
<proteinExistence type="inferred from homology"/>
<feature type="transmembrane region" description="Helical" evidence="7">
    <location>
        <begin position="199"/>
        <end position="222"/>
    </location>
</feature>
<evidence type="ECO:0000256" key="2">
    <source>
        <dbReference type="ARBA" id="ARBA00022692"/>
    </source>
</evidence>
<evidence type="ECO:0000313" key="10">
    <source>
        <dbReference type="Proteomes" id="UP000756346"/>
    </source>
</evidence>
<dbReference type="InterPro" id="IPR052337">
    <property type="entry name" value="SAT4-like"/>
</dbReference>
<feature type="region of interest" description="Disordered" evidence="6">
    <location>
        <begin position="368"/>
        <end position="389"/>
    </location>
</feature>
<dbReference type="OrthoDB" id="61113at2759"/>
<keyword evidence="4 7" id="KW-0472">Membrane</keyword>
<feature type="transmembrane region" description="Helical" evidence="7">
    <location>
        <begin position="29"/>
        <end position="51"/>
    </location>
</feature>
<dbReference type="Proteomes" id="UP000756346">
    <property type="component" value="Unassembled WGS sequence"/>
</dbReference>
<evidence type="ECO:0000256" key="5">
    <source>
        <dbReference type="ARBA" id="ARBA00038359"/>
    </source>
</evidence>
<keyword evidence="3 7" id="KW-1133">Transmembrane helix</keyword>
<dbReference type="RefSeq" id="XP_046018661.1">
    <property type="nucleotide sequence ID" value="XM_046152328.1"/>
</dbReference>
<feature type="domain" description="Rhodopsin" evidence="8">
    <location>
        <begin position="47"/>
        <end position="300"/>
    </location>
</feature>
<dbReference type="GO" id="GO:0016020">
    <property type="term" value="C:membrane"/>
    <property type="evidence" value="ECO:0007669"/>
    <property type="project" value="UniProtKB-SubCell"/>
</dbReference>
<evidence type="ECO:0000256" key="4">
    <source>
        <dbReference type="ARBA" id="ARBA00023136"/>
    </source>
</evidence>
<feature type="transmembrane region" description="Helical" evidence="7">
    <location>
        <begin position="234"/>
        <end position="253"/>
    </location>
</feature>
<gene>
    <name evidence="9" type="ORF">B0I36DRAFT_311080</name>
</gene>
<evidence type="ECO:0000313" key="9">
    <source>
        <dbReference type="EMBL" id="KAH7040606.1"/>
    </source>
</evidence>
<keyword evidence="10" id="KW-1185">Reference proteome</keyword>
<feature type="transmembrane region" description="Helical" evidence="7">
    <location>
        <begin position="108"/>
        <end position="127"/>
    </location>
</feature>
<reference evidence="9" key="1">
    <citation type="journal article" date="2021" name="Nat. Commun.">
        <title>Genetic determinants of endophytism in the Arabidopsis root mycobiome.</title>
        <authorList>
            <person name="Mesny F."/>
            <person name="Miyauchi S."/>
            <person name="Thiergart T."/>
            <person name="Pickel B."/>
            <person name="Atanasova L."/>
            <person name="Karlsson M."/>
            <person name="Huettel B."/>
            <person name="Barry K.W."/>
            <person name="Haridas S."/>
            <person name="Chen C."/>
            <person name="Bauer D."/>
            <person name="Andreopoulos W."/>
            <person name="Pangilinan J."/>
            <person name="LaButti K."/>
            <person name="Riley R."/>
            <person name="Lipzen A."/>
            <person name="Clum A."/>
            <person name="Drula E."/>
            <person name="Henrissat B."/>
            <person name="Kohler A."/>
            <person name="Grigoriev I.V."/>
            <person name="Martin F.M."/>
            <person name="Hacquard S."/>
        </authorList>
    </citation>
    <scope>NUCLEOTIDE SEQUENCE</scope>
    <source>
        <strain evidence="9">MPI-CAGE-CH-0230</strain>
    </source>
</reference>
<comment type="subcellular location">
    <subcellularLocation>
        <location evidence="1">Membrane</location>
        <topology evidence="1">Multi-pass membrane protein</topology>
    </subcellularLocation>
</comment>
<feature type="compositionally biased region" description="Polar residues" evidence="6">
    <location>
        <begin position="343"/>
        <end position="354"/>
    </location>
</feature>
<dbReference type="EMBL" id="JAGTJQ010000001">
    <property type="protein sequence ID" value="KAH7040606.1"/>
    <property type="molecule type" value="Genomic_DNA"/>
</dbReference>
<feature type="compositionally biased region" description="Polar residues" evidence="6">
    <location>
        <begin position="325"/>
        <end position="334"/>
    </location>
</feature>
<dbReference type="GeneID" id="70181874"/>
<dbReference type="InterPro" id="IPR049326">
    <property type="entry name" value="Rhodopsin_dom_fungi"/>
</dbReference>
<feature type="transmembrane region" description="Helical" evidence="7">
    <location>
        <begin position="139"/>
        <end position="164"/>
    </location>
</feature>
<comment type="similarity">
    <text evidence="5">Belongs to the SAT4 family.</text>
</comment>
<feature type="transmembrane region" description="Helical" evidence="7">
    <location>
        <begin position="63"/>
        <end position="88"/>
    </location>
</feature>
<feature type="transmembrane region" description="Helical" evidence="7">
    <location>
        <begin position="273"/>
        <end position="296"/>
    </location>
</feature>
<dbReference type="PANTHER" id="PTHR33048">
    <property type="entry name" value="PTH11-LIKE INTEGRAL MEMBRANE PROTEIN (AFU_ORTHOLOGUE AFUA_5G11245)"/>
    <property type="match status" value="1"/>
</dbReference>
<evidence type="ECO:0000256" key="3">
    <source>
        <dbReference type="ARBA" id="ARBA00022989"/>
    </source>
</evidence>
<evidence type="ECO:0000256" key="1">
    <source>
        <dbReference type="ARBA" id="ARBA00004141"/>
    </source>
</evidence>
<dbReference type="AlphaFoldDB" id="A0A9P8YJK7"/>
<comment type="caution">
    <text evidence="9">The sequence shown here is derived from an EMBL/GenBank/DDBJ whole genome shotgun (WGS) entry which is preliminary data.</text>
</comment>
<name>A0A9P8YJK7_9PEZI</name>
<protein>
    <recommendedName>
        <fullName evidence="8">Rhodopsin domain-containing protein</fullName>
    </recommendedName>
</protein>
<evidence type="ECO:0000256" key="6">
    <source>
        <dbReference type="SAM" id="MobiDB-lite"/>
    </source>
</evidence>
<feature type="region of interest" description="Disordered" evidence="6">
    <location>
        <begin position="325"/>
        <end position="354"/>
    </location>
</feature>
<evidence type="ECO:0000259" key="8">
    <source>
        <dbReference type="Pfam" id="PF20684"/>
    </source>
</evidence>